<protein>
    <recommendedName>
        <fullName evidence="9">FAD-binding PCMH-type domain-containing protein</fullName>
    </recommendedName>
</protein>
<keyword evidence="5" id="KW-0274">FAD</keyword>
<keyword evidence="7" id="KW-0325">Glycoprotein</keyword>
<evidence type="ECO:0000256" key="6">
    <source>
        <dbReference type="ARBA" id="ARBA00023157"/>
    </source>
</evidence>
<evidence type="ECO:0000256" key="7">
    <source>
        <dbReference type="ARBA" id="ARBA00023180"/>
    </source>
</evidence>
<gene>
    <name evidence="10" type="ORF">Syun_021986</name>
</gene>
<dbReference type="InterPro" id="IPR016167">
    <property type="entry name" value="FAD-bd_PCMH_sub1"/>
</dbReference>
<dbReference type="EMBL" id="JBBNAF010000009">
    <property type="protein sequence ID" value="KAK9115189.1"/>
    <property type="molecule type" value="Genomic_DNA"/>
</dbReference>
<sequence>MGNPSYGLATFLTVFVLTIFCATSSSPNHESFINCLAFHSQSNSSVYTPETPSYSTILQSSIQNLRFETPETRKPEFIVTPSHESQVQTAVICCRKHGLQIRVRSGGHDFEGLSYASKVPFVMIDLINLRSVEVDIGENSAWVQAGATIGEVYYRIAEKSRIHGFPGGLCPHVGVGGHISGAGYGNLLRKYGVSADHVVDALIINTDGKILDRESMGEDLFWAIRGGGAASFGVILAWKIQLVPVPPTVTVSTVDRTLEQGATALVQSGSSSLIRFKKIFLLDFILLR</sequence>
<comment type="caution">
    <text evidence="10">The sequence shown here is derived from an EMBL/GenBank/DDBJ whole genome shotgun (WGS) entry which is preliminary data.</text>
</comment>
<proteinExistence type="inferred from homology"/>
<keyword evidence="3" id="KW-0285">Flavoprotein</keyword>
<keyword evidence="6" id="KW-1015">Disulfide bond</keyword>
<evidence type="ECO:0000256" key="3">
    <source>
        <dbReference type="ARBA" id="ARBA00022630"/>
    </source>
</evidence>
<feature type="chain" id="PRO_5042979162" description="FAD-binding PCMH-type domain-containing protein" evidence="8">
    <location>
        <begin position="25"/>
        <end position="288"/>
    </location>
</feature>
<organism evidence="10 11">
    <name type="scientific">Stephania yunnanensis</name>
    <dbReference type="NCBI Taxonomy" id="152371"/>
    <lineage>
        <taxon>Eukaryota</taxon>
        <taxon>Viridiplantae</taxon>
        <taxon>Streptophyta</taxon>
        <taxon>Embryophyta</taxon>
        <taxon>Tracheophyta</taxon>
        <taxon>Spermatophyta</taxon>
        <taxon>Magnoliopsida</taxon>
        <taxon>Ranunculales</taxon>
        <taxon>Menispermaceae</taxon>
        <taxon>Menispermoideae</taxon>
        <taxon>Cissampelideae</taxon>
        <taxon>Stephania</taxon>
    </lineage>
</organism>
<name>A0AAP0IGM1_9MAGN</name>
<dbReference type="PROSITE" id="PS51387">
    <property type="entry name" value="FAD_PCMH"/>
    <property type="match status" value="1"/>
</dbReference>
<dbReference type="GO" id="GO:0071949">
    <property type="term" value="F:FAD binding"/>
    <property type="evidence" value="ECO:0007669"/>
    <property type="project" value="InterPro"/>
</dbReference>
<evidence type="ECO:0000256" key="4">
    <source>
        <dbReference type="ARBA" id="ARBA00022729"/>
    </source>
</evidence>
<dbReference type="AlphaFoldDB" id="A0AAP0IGM1"/>
<dbReference type="SUPFAM" id="SSF56176">
    <property type="entry name" value="FAD-binding/transporter-associated domain-like"/>
    <property type="match status" value="1"/>
</dbReference>
<feature type="signal peptide" evidence="8">
    <location>
        <begin position="1"/>
        <end position="24"/>
    </location>
</feature>
<evidence type="ECO:0000256" key="5">
    <source>
        <dbReference type="ARBA" id="ARBA00022827"/>
    </source>
</evidence>
<evidence type="ECO:0000259" key="9">
    <source>
        <dbReference type="PROSITE" id="PS51387"/>
    </source>
</evidence>
<evidence type="ECO:0000256" key="8">
    <source>
        <dbReference type="SAM" id="SignalP"/>
    </source>
</evidence>
<evidence type="ECO:0000313" key="10">
    <source>
        <dbReference type="EMBL" id="KAK9115189.1"/>
    </source>
</evidence>
<dbReference type="PANTHER" id="PTHR32448">
    <property type="entry name" value="OS08G0158400 PROTEIN"/>
    <property type="match status" value="1"/>
</dbReference>
<evidence type="ECO:0000313" key="11">
    <source>
        <dbReference type="Proteomes" id="UP001420932"/>
    </source>
</evidence>
<evidence type="ECO:0000256" key="1">
    <source>
        <dbReference type="ARBA" id="ARBA00001974"/>
    </source>
</evidence>
<dbReference type="Pfam" id="PF01565">
    <property type="entry name" value="FAD_binding_4"/>
    <property type="match status" value="1"/>
</dbReference>
<dbReference type="InterPro" id="IPR036318">
    <property type="entry name" value="FAD-bd_PCMH-like_sf"/>
</dbReference>
<dbReference type="InterPro" id="IPR016166">
    <property type="entry name" value="FAD-bd_PCMH"/>
</dbReference>
<comment type="cofactor">
    <cofactor evidence="1">
        <name>FAD</name>
        <dbReference type="ChEBI" id="CHEBI:57692"/>
    </cofactor>
</comment>
<dbReference type="Gene3D" id="3.40.462.20">
    <property type="match status" value="1"/>
</dbReference>
<accession>A0AAP0IGM1</accession>
<comment type="similarity">
    <text evidence="2">Belongs to the oxygen-dependent FAD-linked oxidoreductase family.</text>
</comment>
<dbReference type="Proteomes" id="UP001420932">
    <property type="component" value="Unassembled WGS sequence"/>
</dbReference>
<dbReference type="InterPro" id="IPR016169">
    <property type="entry name" value="FAD-bd_PCMH_sub2"/>
</dbReference>
<keyword evidence="4 8" id="KW-0732">Signal</keyword>
<dbReference type="FunFam" id="3.30.43.10:FF:000004">
    <property type="entry name" value="Berberine bridge enzyme-like 15"/>
    <property type="match status" value="1"/>
</dbReference>
<keyword evidence="11" id="KW-1185">Reference proteome</keyword>
<dbReference type="InterPro" id="IPR006094">
    <property type="entry name" value="Oxid_FAD_bind_N"/>
</dbReference>
<dbReference type="Gene3D" id="3.30.465.10">
    <property type="match status" value="1"/>
</dbReference>
<dbReference type="Gene3D" id="3.30.43.10">
    <property type="entry name" value="Uridine Diphospho-n-acetylenolpyruvylglucosamine Reductase, domain 2"/>
    <property type="match status" value="1"/>
</dbReference>
<reference evidence="10 11" key="1">
    <citation type="submission" date="2024-01" db="EMBL/GenBank/DDBJ databases">
        <title>Genome assemblies of Stephania.</title>
        <authorList>
            <person name="Yang L."/>
        </authorList>
    </citation>
    <scope>NUCLEOTIDE SEQUENCE [LARGE SCALE GENOMIC DNA]</scope>
    <source>
        <strain evidence="10">YNDBR</strain>
        <tissue evidence="10">Leaf</tissue>
    </source>
</reference>
<feature type="domain" description="FAD-binding PCMH-type" evidence="9">
    <location>
        <begin position="71"/>
        <end position="245"/>
    </location>
</feature>
<evidence type="ECO:0000256" key="2">
    <source>
        <dbReference type="ARBA" id="ARBA00005466"/>
    </source>
</evidence>